<dbReference type="Proteomes" id="UP000466681">
    <property type="component" value="Chromosome"/>
</dbReference>
<protein>
    <recommendedName>
        <fullName evidence="1">DUF559 domain-containing protein</fullName>
    </recommendedName>
</protein>
<dbReference type="KEGG" id="mmor:MMOR_59220"/>
<dbReference type="Pfam" id="PF04480">
    <property type="entry name" value="DUF559"/>
    <property type="match status" value="1"/>
</dbReference>
<sequence length="163" mass="18169">MEVAVACAANCLGAEGLVVVLDSMLNKRMIDMADAKSIVAASRYARLNLAERCDASSESGTESMIRLRLRAEGIQLRSQVMIPGVGRVDFLVGTRLIIEADSREHHLAKYQVDRTRDRVATGLGYLVIRLTYEDVVDCWAVVIEDIRSVIRRREHQRPPTTSV</sequence>
<name>A0AAD1HIS6_9MYCO</name>
<dbReference type="Gene3D" id="3.40.960.10">
    <property type="entry name" value="VSR Endonuclease"/>
    <property type="match status" value="1"/>
</dbReference>
<gene>
    <name evidence="2" type="ORF">MMOR_59220</name>
</gene>
<keyword evidence="3" id="KW-1185">Reference proteome</keyword>
<dbReference type="InterPro" id="IPR007569">
    <property type="entry name" value="DUF559"/>
</dbReference>
<dbReference type="InterPro" id="IPR011335">
    <property type="entry name" value="Restrct_endonuc-II-like"/>
</dbReference>
<organism evidence="2 3">
    <name type="scientific">Mycolicibacterium moriokaense</name>
    <dbReference type="NCBI Taxonomy" id="39691"/>
    <lineage>
        <taxon>Bacteria</taxon>
        <taxon>Bacillati</taxon>
        <taxon>Actinomycetota</taxon>
        <taxon>Actinomycetes</taxon>
        <taxon>Mycobacteriales</taxon>
        <taxon>Mycobacteriaceae</taxon>
        <taxon>Mycolicibacterium</taxon>
    </lineage>
</organism>
<accession>A0AAD1HIS6</accession>
<dbReference type="EMBL" id="AP022560">
    <property type="protein sequence ID" value="BBX04986.1"/>
    <property type="molecule type" value="Genomic_DNA"/>
</dbReference>
<dbReference type="SUPFAM" id="SSF52980">
    <property type="entry name" value="Restriction endonuclease-like"/>
    <property type="match status" value="1"/>
</dbReference>
<evidence type="ECO:0000313" key="2">
    <source>
        <dbReference type="EMBL" id="BBX04986.1"/>
    </source>
</evidence>
<proteinExistence type="predicted"/>
<dbReference type="AlphaFoldDB" id="A0AAD1HIS6"/>
<evidence type="ECO:0000313" key="3">
    <source>
        <dbReference type="Proteomes" id="UP000466681"/>
    </source>
</evidence>
<feature type="domain" description="DUF559" evidence="1">
    <location>
        <begin position="70"/>
        <end position="150"/>
    </location>
</feature>
<reference evidence="2 3" key="1">
    <citation type="journal article" date="2019" name="Emerg. Microbes Infect.">
        <title>Comprehensive subspecies identification of 175 nontuberculous mycobacteria species based on 7547 genomic profiles.</title>
        <authorList>
            <person name="Matsumoto Y."/>
            <person name="Kinjo T."/>
            <person name="Motooka D."/>
            <person name="Nabeya D."/>
            <person name="Jung N."/>
            <person name="Uechi K."/>
            <person name="Horii T."/>
            <person name="Iida T."/>
            <person name="Fujita J."/>
            <person name="Nakamura S."/>
        </authorList>
    </citation>
    <scope>NUCLEOTIDE SEQUENCE [LARGE SCALE GENOMIC DNA]</scope>
    <source>
        <strain evidence="2 3">JCM 6375</strain>
    </source>
</reference>
<evidence type="ECO:0000259" key="1">
    <source>
        <dbReference type="Pfam" id="PF04480"/>
    </source>
</evidence>